<organism evidence="5 6">
    <name type="scientific">Rhodococcus xishaensis</name>
    <dbReference type="NCBI Taxonomy" id="2487364"/>
    <lineage>
        <taxon>Bacteria</taxon>
        <taxon>Bacillati</taxon>
        <taxon>Actinomycetota</taxon>
        <taxon>Actinomycetes</taxon>
        <taxon>Mycobacteriales</taxon>
        <taxon>Nocardiaceae</taxon>
        <taxon>Rhodococcus</taxon>
    </lineage>
</organism>
<evidence type="ECO:0000256" key="4">
    <source>
        <dbReference type="ARBA" id="ARBA00023186"/>
    </source>
</evidence>
<evidence type="ECO:0000256" key="3">
    <source>
        <dbReference type="ARBA" id="ARBA00022490"/>
    </source>
</evidence>
<name>A0A438AZJ2_9NOCA</name>
<dbReference type="RefSeq" id="WP_127951730.1">
    <property type="nucleotide sequence ID" value="NZ_RKLO01000002.1"/>
</dbReference>
<evidence type="ECO:0000256" key="1">
    <source>
        <dbReference type="ARBA" id="ARBA00004496"/>
    </source>
</evidence>
<dbReference type="AlphaFoldDB" id="A0A438AZJ2"/>
<comment type="similarity">
    <text evidence="2">Belongs to the EspG family.</text>
</comment>
<evidence type="ECO:0000256" key="2">
    <source>
        <dbReference type="ARBA" id="ARBA00006411"/>
    </source>
</evidence>
<keyword evidence="6" id="KW-1185">Reference proteome</keyword>
<comment type="caution">
    <text evidence="5">The sequence shown here is derived from an EMBL/GenBank/DDBJ whole genome shotgun (WGS) entry which is preliminary data.</text>
</comment>
<dbReference type="Pfam" id="PF14011">
    <property type="entry name" value="ESX-1_EspG"/>
    <property type="match status" value="1"/>
</dbReference>
<dbReference type="OrthoDB" id="4532341at2"/>
<dbReference type="InterPro" id="IPR025734">
    <property type="entry name" value="EspG"/>
</dbReference>
<keyword evidence="4" id="KW-0143">Chaperone</keyword>
<comment type="subcellular location">
    <subcellularLocation>
        <location evidence="1">Cytoplasm</location>
    </subcellularLocation>
</comment>
<keyword evidence="3" id="KW-0963">Cytoplasm</keyword>
<dbReference type="Proteomes" id="UP000283479">
    <property type="component" value="Unassembled WGS sequence"/>
</dbReference>
<accession>A0A438AZJ2</accession>
<reference evidence="5 6" key="1">
    <citation type="submission" date="2018-11" db="EMBL/GenBank/DDBJ databases">
        <title>Rhodococcus spongicola sp. nov. and Rhodococcus xishaensis sp. nov. from marine sponges.</title>
        <authorList>
            <person name="Li L."/>
            <person name="Lin H.W."/>
        </authorList>
    </citation>
    <scope>NUCLEOTIDE SEQUENCE [LARGE SCALE GENOMIC DNA]</scope>
    <source>
        <strain evidence="5 6">LHW51113</strain>
    </source>
</reference>
<proteinExistence type="inferred from homology"/>
<sequence>MNWQLSSAQFMHLWEATDLDRMPHPFEHRTAARLESELHVEQQRLERWRAEQPDHQLRDAIAILRHPAVSVSVYSPDTNPVLRRGAVRGGVSVVADQLPSTTGTGDLRIRVRPGSRAPDLRQFARDILHELPEVPAGRTAAVDAHPDDLRANDPHAESLGNGVLHNATIAGAPLLKRILARRTAAGYVCLHRPWQGAYDPIVDSLTWFDVAGDGRYLYYTDQLVRLRSATTAVLADMLEERVRKALADNGAVDRRPSETGHNWSLR</sequence>
<gene>
    <name evidence="5" type="ORF">EGT50_06455</name>
</gene>
<evidence type="ECO:0000313" key="5">
    <source>
        <dbReference type="EMBL" id="RVW04118.1"/>
    </source>
</evidence>
<evidence type="ECO:0000313" key="6">
    <source>
        <dbReference type="Proteomes" id="UP000283479"/>
    </source>
</evidence>
<protein>
    <submittedName>
        <fullName evidence="5">ESX secretion-associated protein EspG</fullName>
    </submittedName>
</protein>
<dbReference type="EMBL" id="RKLO01000002">
    <property type="protein sequence ID" value="RVW04118.1"/>
    <property type="molecule type" value="Genomic_DNA"/>
</dbReference>